<dbReference type="InterPro" id="IPR043502">
    <property type="entry name" value="DNA/RNA_pol_sf"/>
</dbReference>
<feature type="compositionally biased region" description="Basic and acidic residues" evidence="1">
    <location>
        <begin position="64"/>
        <end position="87"/>
    </location>
</feature>
<protein>
    <recommendedName>
        <fullName evidence="2">Reverse transcriptase/retrotransposon-derived protein RNase H-like domain-containing protein</fullName>
    </recommendedName>
</protein>
<sequence length="108" mass="11579">MGISNTEGVKLTYLLELGGGGTSPLTTPRTDASEMAVGAVLCQKQEGIERPIAYASRKLNAAKTRCDDMGKVPTDRPEKSNEDRDGQDINSKIKCYASSIASQEIKNS</sequence>
<comment type="caution">
    <text evidence="3">The sequence shown here is derived from an EMBL/GenBank/DDBJ whole genome shotgun (WGS) entry which is preliminary data.</text>
</comment>
<keyword evidence="4" id="KW-1185">Reference proteome</keyword>
<evidence type="ECO:0000256" key="1">
    <source>
        <dbReference type="SAM" id="MobiDB-lite"/>
    </source>
</evidence>
<feature type="domain" description="Reverse transcriptase/retrotransposon-derived protein RNase H-like" evidence="2">
    <location>
        <begin position="29"/>
        <end position="67"/>
    </location>
</feature>
<dbReference type="Pfam" id="PF17919">
    <property type="entry name" value="RT_RNaseH_2"/>
    <property type="match status" value="1"/>
</dbReference>
<reference evidence="3 4" key="1">
    <citation type="journal article" date="2012" name="Genome Biol.">
        <title>Sequencing three crocodilian genomes to illuminate the evolution of archosaurs and amniotes.</title>
        <authorList>
            <person name="St John J.A."/>
            <person name="Braun E.L."/>
            <person name="Isberg S.R."/>
            <person name="Miles L.G."/>
            <person name="Chong A.Y."/>
            <person name="Gongora J."/>
            <person name="Dalzell P."/>
            <person name="Moran C."/>
            <person name="Bed'hom B."/>
            <person name="Abzhanov A."/>
            <person name="Burgess S.C."/>
            <person name="Cooksey A.M."/>
            <person name="Castoe T.A."/>
            <person name="Crawford N.G."/>
            <person name="Densmore L.D."/>
            <person name="Drew J.C."/>
            <person name="Edwards S.V."/>
            <person name="Faircloth B.C."/>
            <person name="Fujita M.K."/>
            <person name="Greenwold M.J."/>
            <person name="Hoffmann F.G."/>
            <person name="Howard J.M."/>
            <person name="Iguchi T."/>
            <person name="Janes D.E."/>
            <person name="Khan S.Y."/>
            <person name="Kohno S."/>
            <person name="de Koning A.J."/>
            <person name="Lance S.L."/>
            <person name="McCarthy F.M."/>
            <person name="McCormack J.E."/>
            <person name="Merchant M.E."/>
            <person name="Peterson D.G."/>
            <person name="Pollock D.D."/>
            <person name="Pourmand N."/>
            <person name="Raney B.J."/>
            <person name="Roessler K.A."/>
            <person name="Sanford J.R."/>
            <person name="Sawyer R.H."/>
            <person name="Schmidt C.J."/>
            <person name="Triplett E.W."/>
            <person name="Tuberville T.D."/>
            <person name="Venegas-Anaya M."/>
            <person name="Howard J.T."/>
            <person name="Jarvis E.D."/>
            <person name="Guillette L.J.Jr."/>
            <person name="Glenn T.C."/>
            <person name="Green R.E."/>
            <person name="Ray D.A."/>
        </authorList>
    </citation>
    <scope>NUCLEOTIDE SEQUENCE [LARGE SCALE GENOMIC DNA]</scope>
    <source>
        <strain evidence="3">KSC_2009_1</strain>
    </source>
</reference>
<accession>A0A151MP69</accession>
<organism evidence="3 4">
    <name type="scientific">Alligator mississippiensis</name>
    <name type="common">American alligator</name>
    <dbReference type="NCBI Taxonomy" id="8496"/>
    <lineage>
        <taxon>Eukaryota</taxon>
        <taxon>Metazoa</taxon>
        <taxon>Chordata</taxon>
        <taxon>Craniata</taxon>
        <taxon>Vertebrata</taxon>
        <taxon>Euteleostomi</taxon>
        <taxon>Archelosauria</taxon>
        <taxon>Archosauria</taxon>
        <taxon>Crocodylia</taxon>
        <taxon>Alligatoridae</taxon>
        <taxon>Alligatorinae</taxon>
        <taxon>Alligator</taxon>
    </lineage>
</organism>
<gene>
    <name evidence="3" type="ORF">Y1Q_0005055</name>
</gene>
<dbReference type="AlphaFoldDB" id="A0A151MP69"/>
<dbReference type="SUPFAM" id="SSF56672">
    <property type="entry name" value="DNA/RNA polymerases"/>
    <property type="match status" value="1"/>
</dbReference>
<feature type="region of interest" description="Disordered" evidence="1">
    <location>
        <begin position="64"/>
        <end position="91"/>
    </location>
</feature>
<dbReference type="Gene3D" id="3.10.20.370">
    <property type="match status" value="1"/>
</dbReference>
<dbReference type="InterPro" id="IPR041577">
    <property type="entry name" value="RT_RNaseH_2"/>
</dbReference>
<evidence type="ECO:0000313" key="4">
    <source>
        <dbReference type="Proteomes" id="UP000050525"/>
    </source>
</evidence>
<dbReference type="Proteomes" id="UP000050525">
    <property type="component" value="Unassembled WGS sequence"/>
</dbReference>
<name>A0A151MP69_ALLMI</name>
<evidence type="ECO:0000313" key="3">
    <source>
        <dbReference type="EMBL" id="KYO26337.1"/>
    </source>
</evidence>
<proteinExistence type="predicted"/>
<evidence type="ECO:0000259" key="2">
    <source>
        <dbReference type="Pfam" id="PF17919"/>
    </source>
</evidence>
<dbReference type="EMBL" id="AKHW03005564">
    <property type="protein sequence ID" value="KYO26337.1"/>
    <property type="molecule type" value="Genomic_DNA"/>
</dbReference>